<evidence type="ECO:0000256" key="1">
    <source>
        <dbReference type="ARBA" id="ARBA00004613"/>
    </source>
</evidence>
<keyword evidence="2" id="KW-0964">Secreted</keyword>
<keyword evidence="4" id="KW-1015">Disulfide bond</keyword>
<evidence type="ECO:0000256" key="5">
    <source>
        <dbReference type="ARBA" id="ARBA00023180"/>
    </source>
</evidence>
<keyword evidence="3 6" id="KW-0732">Signal</keyword>
<evidence type="ECO:0000259" key="7">
    <source>
        <dbReference type="PROSITE" id="PS00022"/>
    </source>
</evidence>
<dbReference type="EMBL" id="JAINUF010000017">
    <property type="protein sequence ID" value="KAJ8338727.1"/>
    <property type="molecule type" value="Genomic_DNA"/>
</dbReference>
<dbReference type="PANTHER" id="PTHR47333:SF3">
    <property type="entry name" value="FIBRILLIN 2"/>
    <property type="match status" value="1"/>
</dbReference>
<dbReference type="InterPro" id="IPR049388">
    <property type="entry name" value="FBN_EGF_N"/>
</dbReference>
<dbReference type="PROSITE" id="PS01186">
    <property type="entry name" value="EGF_2"/>
    <property type="match status" value="1"/>
</dbReference>
<comment type="subcellular location">
    <subcellularLocation>
        <location evidence="1">Secreted</location>
    </subcellularLocation>
</comment>
<organism evidence="9 10">
    <name type="scientific">Synaphobranchus kaupii</name>
    <name type="common">Kaup's arrowtooth eel</name>
    <dbReference type="NCBI Taxonomy" id="118154"/>
    <lineage>
        <taxon>Eukaryota</taxon>
        <taxon>Metazoa</taxon>
        <taxon>Chordata</taxon>
        <taxon>Craniata</taxon>
        <taxon>Vertebrata</taxon>
        <taxon>Euteleostomi</taxon>
        <taxon>Actinopterygii</taxon>
        <taxon>Neopterygii</taxon>
        <taxon>Teleostei</taxon>
        <taxon>Anguilliformes</taxon>
        <taxon>Synaphobranchidae</taxon>
        <taxon>Synaphobranchus</taxon>
    </lineage>
</organism>
<evidence type="ECO:0000256" key="4">
    <source>
        <dbReference type="ARBA" id="ARBA00023157"/>
    </source>
</evidence>
<evidence type="ECO:0000256" key="2">
    <source>
        <dbReference type="ARBA" id="ARBA00022525"/>
    </source>
</evidence>
<dbReference type="OrthoDB" id="4062651at2759"/>
<feature type="signal peptide" evidence="6">
    <location>
        <begin position="1"/>
        <end position="21"/>
    </location>
</feature>
<evidence type="ECO:0000256" key="6">
    <source>
        <dbReference type="SAM" id="SignalP"/>
    </source>
</evidence>
<keyword evidence="5" id="KW-0325">Glycoprotein</keyword>
<sequence>MRCAVGCVALLSVLVTGQTSGNQGRIAFKTNEDTHAISSRMRRRGRQDQLRGPNVCGSRFHSYCCPGWKTLPGGQPPSAGTAAETAFALVPNMCTCASGQIAPSCGAKSGPQCNVRCMNGGLCAEDKCKCQKGYTGTYCGQPVCDSVLPERRAVYRSQTGAPVVYGFTGPQCGERTSFNQTGGNAFQVSTPETIKPLFGSLFSSYRSLFSSWMALLLRSAEARAS</sequence>
<accession>A0A9Q1EH89</accession>
<evidence type="ECO:0000313" key="10">
    <source>
        <dbReference type="Proteomes" id="UP001152622"/>
    </source>
</evidence>
<dbReference type="Gene3D" id="2.10.25.10">
    <property type="entry name" value="Laminin"/>
    <property type="match status" value="2"/>
</dbReference>
<evidence type="ECO:0000256" key="3">
    <source>
        <dbReference type="ARBA" id="ARBA00022729"/>
    </source>
</evidence>
<dbReference type="Pfam" id="PF18193">
    <property type="entry name" value="Fibrillin_U_N"/>
    <property type="match status" value="1"/>
</dbReference>
<dbReference type="PROSITE" id="PS00022">
    <property type="entry name" value="EGF_1"/>
    <property type="match status" value="1"/>
</dbReference>
<dbReference type="Proteomes" id="UP001152622">
    <property type="component" value="Chromosome 17"/>
</dbReference>
<dbReference type="InterPro" id="IPR000742">
    <property type="entry name" value="EGF"/>
</dbReference>
<evidence type="ECO:0000259" key="8">
    <source>
        <dbReference type="PROSITE" id="PS01186"/>
    </source>
</evidence>
<feature type="domain" description="EGF-like" evidence="7 8">
    <location>
        <begin position="128"/>
        <end position="139"/>
    </location>
</feature>
<dbReference type="Pfam" id="PF21364">
    <property type="entry name" value="EGF_FBN_1st"/>
    <property type="match status" value="1"/>
</dbReference>
<keyword evidence="10" id="KW-1185">Reference proteome</keyword>
<dbReference type="GO" id="GO:0005576">
    <property type="term" value="C:extracellular region"/>
    <property type="evidence" value="ECO:0007669"/>
    <property type="project" value="UniProtKB-SubCell"/>
</dbReference>
<gene>
    <name evidence="9" type="ORF">SKAU_G00355130</name>
</gene>
<protein>
    <recommendedName>
        <fullName evidence="7 8">EGF-like domain-containing protein</fullName>
    </recommendedName>
</protein>
<dbReference type="InterPro" id="IPR040872">
    <property type="entry name" value="Fibrillin_U_N"/>
</dbReference>
<proteinExistence type="predicted"/>
<evidence type="ECO:0000313" key="9">
    <source>
        <dbReference type="EMBL" id="KAJ8338727.1"/>
    </source>
</evidence>
<dbReference type="AlphaFoldDB" id="A0A9Q1EH89"/>
<dbReference type="PANTHER" id="PTHR47333">
    <property type="entry name" value="VON WILLEBRAND FACTOR C AND EGF DOMAIN-CONTAINING PROTEIN"/>
    <property type="match status" value="1"/>
</dbReference>
<name>A0A9Q1EH89_SYNKA</name>
<dbReference type="InterPro" id="IPR052080">
    <property type="entry name" value="vWF_C/EGF_Fibrillin"/>
</dbReference>
<reference evidence="9" key="1">
    <citation type="journal article" date="2023" name="Science">
        <title>Genome structures resolve the early diversification of teleost fishes.</title>
        <authorList>
            <person name="Parey E."/>
            <person name="Louis A."/>
            <person name="Montfort J."/>
            <person name="Bouchez O."/>
            <person name="Roques C."/>
            <person name="Iampietro C."/>
            <person name="Lluch J."/>
            <person name="Castinel A."/>
            <person name="Donnadieu C."/>
            <person name="Desvignes T."/>
            <person name="Floi Bucao C."/>
            <person name="Jouanno E."/>
            <person name="Wen M."/>
            <person name="Mejri S."/>
            <person name="Dirks R."/>
            <person name="Jansen H."/>
            <person name="Henkel C."/>
            <person name="Chen W.J."/>
            <person name="Zahm M."/>
            <person name="Cabau C."/>
            <person name="Klopp C."/>
            <person name="Thompson A.W."/>
            <person name="Robinson-Rechavi M."/>
            <person name="Braasch I."/>
            <person name="Lecointre G."/>
            <person name="Bobe J."/>
            <person name="Postlethwait J.H."/>
            <person name="Berthelot C."/>
            <person name="Roest Crollius H."/>
            <person name="Guiguen Y."/>
        </authorList>
    </citation>
    <scope>NUCLEOTIDE SEQUENCE</scope>
    <source>
        <strain evidence="9">WJC10195</strain>
    </source>
</reference>
<feature type="chain" id="PRO_5040218841" description="EGF-like domain-containing protein" evidence="6">
    <location>
        <begin position="22"/>
        <end position="225"/>
    </location>
</feature>
<comment type="caution">
    <text evidence="9">The sequence shown here is derived from an EMBL/GenBank/DDBJ whole genome shotgun (WGS) entry which is preliminary data.</text>
</comment>